<feature type="domain" description="Transglutaminase-like" evidence="1">
    <location>
        <begin position="29"/>
        <end position="138"/>
    </location>
</feature>
<dbReference type="Pfam" id="PF01841">
    <property type="entry name" value="Transglut_core"/>
    <property type="match status" value="1"/>
</dbReference>
<dbReference type="Gene3D" id="3.10.620.30">
    <property type="match status" value="1"/>
</dbReference>
<name>A0A162D0J0_9BACI</name>
<evidence type="ECO:0000259" key="1">
    <source>
        <dbReference type="Pfam" id="PF01841"/>
    </source>
</evidence>
<dbReference type="EMBL" id="LTAO01000036">
    <property type="protein sequence ID" value="KYG27598.1"/>
    <property type="molecule type" value="Genomic_DNA"/>
</dbReference>
<accession>A0A162D0J0</accession>
<dbReference type="PANTHER" id="PTHR33490">
    <property type="entry name" value="BLR5614 PROTEIN-RELATED"/>
    <property type="match status" value="1"/>
</dbReference>
<sequence>MLFYPESSELKFYLQQDEWVDYRSENIQKLSKQLFSSIESEEAKVEKAFNFVRDEIDHSWDIQGKIVTCKASDVLDAKEGICYAKSNLLAAVLRSQDIPVGFCYQKLVLFDTPESGYCIHALNAVFLSDIKKWIRLDARGNKEGIDAQFSINEEKLAFPVQSLKGEIDYPVIYFKPNQKTMAVLHSHTNVRDMYLNHLPQEL</sequence>
<organism evidence="2 3">
    <name type="scientific">Alkalihalobacillus trypoxylicola</name>
    <dbReference type="NCBI Taxonomy" id="519424"/>
    <lineage>
        <taxon>Bacteria</taxon>
        <taxon>Bacillati</taxon>
        <taxon>Bacillota</taxon>
        <taxon>Bacilli</taxon>
        <taxon>Bacillales</taxon>
        <taxon>Bacillaceae</taxon>
        <taxon>Alkalihalobacillus</taxon>
    </lineage>
</organism>
<dbReference type="PANTHER" id="PTHR33490:SF3">
    <property type="entry name" value="CONSERVED INTEGRAL MEMBRANE PROTEIN"/>
    <property type="match status" value="1"/>
</dbReference>
<dbReference type="InterPro" id="IPR038765">
    <property type="entry name" value="Papain-like_cys_pep_sf"/>
</dbReference>
<dbReference type="InterPro" id="IPR002931">
    <property type="entry name" value="Transglutaminase-like"/>
</dbReference>
<comment type="caution">
    <text evidence="2">The sequence shown here is derived from an EMBL/GenBank/DDBJ whole genome shotgun (WGS) entry which is preliminary data.</text>
</comment>
<dbReference type="SUPFAM" id="SSF54001">
    <property type="entry name" value="Cysteine proteinases"/>
    <property type="match status" value="1"/>
</dbReference>
<proteinExistence type="predicted"/>
<dbReference type="Proteomes" id="UP000075806">
    <property type="component" value="Unassembled WGS sequence"/>
</dbReference>
<evidence type="ECO:0000313" key="2">
    <source>
        <dbReference type="EMBL" id="KYG27598.1"/>
    </source>
</evidence>
<keyword evidence="3" id="KW-1185">Reference proteome</keyword>
<evidence type="ECO:0000313" key="3">
    <source>
        <dbReference type="Proteomes" id="UP000075806"/>
    </source>
</evidence>
<dbReference type="STRING" id="519424.AZF04_10405"/>
<gene>
    <name evidence="2" type="ORF">AZF04_10405</name>
</gene>
<dbReference type="OrthoDB" id="5296450at2"/>
<dbReference type="AlphaFoldDB" id="A0A162D0J0"/>
<protein>
    <submittedName>
        <fullName evidence="2">Transglutaminase</fullName>
    </submittedName>
</protein>
<dbReference type="RefSeq" id="WP_061949730.1">
    <property type="nucleotide sequence ID" value="NZ_LTAO01000036.1"/>
</dbReference>
<reference evidence="2" key="1">
    <citation type="submission" date="2016-02" db="EMBL/GenBank/DDBJ databases">
        <title>Genome sequence of Bacillus trypoxylicola KCTC 13244(T).</title>
        <authorList>
            <person name="Jeong H."/>
            <person name="Park S.-H."/>
            <person name="Choi S.-K."/>
        </authorList>
    </citation>
    <scope>NUCLEOTIDE SEQUENCE [LARGE SCALE GENOMIC DNA]</scope>
    <source>
        <strain evidence="2">KCTC 13244</strain>
    </source>
</reference>